<evidence type="ECO:0000313" key="2">
    <source>
        <dbReference type="Proteomes" id="UP000308724"/>
    </source>
</evidence>
<reference evidence="1 2" key="1">
    <citation type="submission" date="2018-10" db="EMBL/GenBank/DDBJ databases">
        <title>Fifty Aureobasidium pullulans genomes reveal a recombining polyextremotolerant generalist.</title>
        <authorList>
            <person name="Gostincar C."/>
            <person name="Turk M."/>
            <person name="Zajc J."/>
            <person name="Gunde-Cimerman N."/>
        </authorList>
    </citation>
    <scope>NUCLEOTIDE SEQUENCE [LARGE SCALE GENOMIC DNA]</scope>
    <source>
        <strain evidence="1 2">EXF-1645</strain>
    </source>
</reference>
<name>A0A4T0C8W6_AURPU</name>
<protein>
    <submittedName>
        <fullName evidence="1">Uncharacterized protein</fullName>
    </submittedName>
</protein>
<dbReference type="AlphaFoldDB" id="A0A4T0C8W6"/>
<organism evidence="1 2">
    <name type="scientific">Aureobasidium pullulans</name>
    <name type="common">Black yeast</name>
    <name type="synonym">Pullularia pullulans</name>
    <dbReference type="NCBI Taxonomy" id="5580"/>
    <lineage>
        <taxon>Eukaryota</taxon>
        <taxon>Fungi</taxon>
        <taxon>Dikarya</taxon>
        <taxon>Ascomycota</taxon>
        <taxon>Pezizomycotina</taxon>
        <taxon>Dothideomycetes</taxon>
        <taxon>Dothideomycetidae</taxon>
        <taxon>Dothideales</taxon>
        <taxon>Saccotheciaceae</taxon>
        <taxon>Aureobasidium</taxon>
    </lineage>
</organism>
<dbReference type="Proteomes" id="UP000308724">
    <property type="component" value="Unassembled WGS sequence"/>
</dbReference>
<comment type="caution">
    <text evidence="1">The sequence shown here is derived from an EMBL/GenBank/DDBJ whole genome shotgun (WGS) entry which is preliminary data.</text>
</comment>
<evidence type="ECO:0000313" key="1">
    <source>
        <dbReference type="EMBL" id="TIA42245.1"/>
    </source>
</evidence>
<dbReference type="EMBL" id="QZBZ01000012">
    <property type="protein sequence ID" value="TIA42245.1"/>
    <property type="molecule type" value="Genomic_DNA"/>
</dbReference>
<sequence>MQAKTHKASRHAQAVLLLVWTAHFYRIPIYAELANRLRRQPRGRVPLSSLGRDRLQSHFQALLLTDLVVAMEKSIWFICNYSATS</sequence>
<accession>A0A4T0C8W6</accession>
<gene>
    <name evidence="1" type="ORF">D6C78_01202</name>
</gene>
<proteinExistence type="predicted"/>